<dbReference type="Proteomes" id="UP000000852">
    <property type="component" value="Chromosome"/>
</dbReference>
<feature type="transmembrane region" description="Helical" evidence="1">
    <location>
        <begin position="58"/>
        <end position="82"/>
    </location>
</feature>
<dbReference type="OrthoDB" id="9796461at2"/>
<feature type="transmembrane region" description="Helical" evidence="1">
    <location>
        <begin position="288"/>
        <end position="307"/>
    </location>
</feature>
<dbReference type="HOGENOM" id="CLU_648670_0_0_10"/>
<dbReference type="PANTHER" id="PTHR23028">
    <property type="entry name" value="ACETYLTRANSFERASE"/>
    <property type="match status" value="1"/>
</dbReference>
<evidence type="ECO:0000259" key="2">
    <source>
        <dbReference type="Pfam" id="PF01757"/>
    </source>
</evidence>
<dbReference type="Pfam" id="PF01757">
    <property type="entry name" value="Acyl_transf_3"/>
    <property type="match status" value="1"/>
</dbReference>
<dbReference type="STRING" id="485917.Phep_3900"/>
<feature type="transmembrane region" description="Helical" evidence="1">
    <location>
        <begin position="204"/>
        <end position="220"/>
    </location>
</feature>
<sequence>MNKDFLNCRFAPAVKVKVKFDHRLEGLRGFAALGVFLAHGLGQNWLDPTYKAAGIISYLTVGGLAVYIFFMLSGFVIGLGALKETHLSVHTFYKKRLVRLYPIYLFAFAFLFILGTKNTFPIIVGNLLMLQNSLPYLNIKIPVEFNLAPIWSINYEMVYYLLFPLISLAKPKIISIAIPLFLISVIGYYYPFVPTFLTDYATGYIFWLFGLGICWLLPASKVVKVSFLSYMFLIMSYQHFAIGSVFLKGFNLYSENKHGLGLEILWNLPLCILIISDLAGRQLPYRRFFLILSYLMPLFLVIYLVITKRLTEDTRWIASTLFYLISLALFAEKTCSAIVLKGLSFIGSISYAIYIFHWPLMLIVNKYYPYSGTMSAYLQKFIVWTILTFTLSYFAEKIIQARISAFFFKPASASPRLVNSKNG</sequence>
<protein>
    <submittedName>
        <fullName evidence="3">Acyltransferase 3</fullName>
    </submittedName>
</protein>
<feature type="transmembrane region" description="Helical" evidence="1">
    <location>
        <begin position="227"/>
        <end position="247"/>
    </location>
</feature>
<keyword evidence="4" id="KW-1185">Reference proteome</keyword>
<keyword evidence="1" id="KW-0812">Transmembrane</keyword>
<keyword evidence="3" id="KW-0012">Acyltransferase</keyword>
<feature type="transmembrane region" description="Helical" evidence="1">
    <location>
        <begin position="103"/>
        <end position="128"/>
    </location>
</feature>
<dbReference type="GO" id="GO:0016747">
    <property type="term" value="F:acyltransferase activity, transferring groups other than amino-acyl groups"/>
    <property type="evidence" value="ECO:0007669"/>
    <property type="project" value="InterPro"/>
</dbReference>
<feature type="transmembrane region" description="Helical" evidence="1">
    <location>
        <begin position="27"/>
        <end position="46"/>
    </location>
</feature>
<organism evidence="3 4">
    <name type="scientific">Pedobacter heparinus (strain ATCC 13125 / DSM 2366 / CIP 104194 / JCM 7457 / NBRC 12017 / NCIMB 9290 / NRRL B-14731 / HIM 762-3)</name>
    <dbReference type="NCBI Taxonomy" id="485917"/>
    <lineage>
        <taxon>Bacteria</taxon>
        <taxon>Pseudomonadati</taxon>
        <taxon>Bacteroidota</taxon>
        <taxon>Sphingobacteriia</taxon>
        <taxon>Sphingobacteriales</taxon>
        <taxon>Sphingobacteriaceae</taxon>
        <taxon>Pedobacter</taxon>
    </lineage>
</organism>
<keyword evidence="3" id="KW-0808">Transferase</keyword>
<evidence type="ECO:0000313" key="3">
    <source>
        <dbReference type="EMBL" id="ACU06091.1"/>
    </source>
</evidence>
<feature type="transmembrane region" description="Helical" evidence="1">
    <location>
        <begin position="259"/>
        <end position="276"/>
    </location>
</feature>
<reference evidence="3 4" key="1">
    <citation type="journal article" date="2009" name="Stand. Genomic Sci.">
        <title>Complete genome sequence of Pedobacter heparinus type strain (HIM 762-3).</title>
        <authorList>
            <person name="Han C."/>
            <person name="Spring S."/>
            <person name="Lapidus A."/>
            <person name="Del Rio T.G."/>
            <person name="Tice H."/>
            <person name="Copeland A."/>
            <person name="Cheng J.F."/>
            <person name="Lucas S."/>
            <person name="Chen F."/>
            <person name="Nolan M."/>
            <person name="Bruce D."/>
            <person name="Goodwin L."/>
            <person name="Pitluck S."/>
            <person name="Ivanova N."/>
            <person name="Mavromatis K."/>
            <person name="Mikhailova N."/>
            <person name="Pati A."/>
            <person name="Chen A."/>
            <person name="Palaniappan K."/>
            <person name="Land M."/>
            <person name="Hauser L."/>
            <person name="Chang Y.J."/>
            <person name="Jeffries C.C."/>
            <person name="Saunders E."/>
            <person name="Chertkov O."/>
            <person name="Brettin T."/>
            <person name="Goker M."/>
            <person name="Rohde M."/>
            <person name="Bristow J."/>
            <person name="Eisen J.A."/>
            <person name="Markowitz V."/>
            <person name="Hugenholtz P."/>
            <person name="Kyrpides N.C."/>
            <person name="Klenk H.P."/>
            <person name="Detter J.C."/>
        </authorList>
    </citation>
    <scope>NUCLEOTIDE SEQUENCE [LARGE SCALE GENOMIC DNA]</scope>
    <source>
        <strain evidence="4">ATCC 13125 / DSM 2366 / CIP 104194 / JCM 7457 / NBRC 12017 / NCIMB 9290 / NRRL B-14731 / HIM 762-3</strain>
    </source>
</reference>
<dbReference type="RefSeq" id="WP_015809700.1">
    <property type="nucleotide sequence ID" value="NC_013061.1"/>
</dbReference>
<feature type="domain" description="Acyltransferase 3" evidence="2">
    <location>
        <begin position="22"/>
        <end position="393"/>
    </location>
</feature>
<accession>C6XVL6</accession>
<feature type="transmembrane region" description="Helical" evidence="1">
    <location>
        <begin position="338"/>
        <end position="357"/>
    </location>
</feature>
<dbReference type="KEGG" id="phe:Phep_3900"/>
<dbReference type="AlphaFoldDB" id="C6XVL6"/>
<dbReference type="InterPro" id="IPR050879">
    <property type="entry name" value="Acyltransferase_3"/>
</dbReference>
<proteinExistence type="predicted"/>
<keyword evidence="1" id="KW-1133">Transmembrane helix</keyword>
<feature type="transmembrane region" description="Helical" evidence="1">
    <location>
        <begin position="148"/>
        <end position="166"/>
    </location>
</feature>
<evidence type="ECO:0000256" key="1">
    <source>
        <dbReference type="SAM" id="Phobius"/>
    </source>
</evidence>
<evidence type="ECO:0000313" key="4">
    <source>
        <dbReference type="Proteomes" id="UP000000852"/>
    </source>
</evidence>
<feature type="transmembrane region" description="Helical" evidence="1">
    <location>
        <begin position="173"/>
        <end position="192"/>
    </location>
</feature>
<name>C6XVL6_PEDHD</name>
<keyword evidence="1" id="KW-0472">Membrane</keyword>
<feature type="transmembrane region" description="Helical" evidence="1">
    <location>
        <begin position="313"/>
        <end position="331"/>
    </location>
</feature>
<feature type="transmembrane region" description="Helical" evidence="1">
    <location>
        <begin position="377"/>
        <end position="395"/>
    </location>
</feature>
<dbReference type="EMBL" id="CP001681">
    <property type="protein sequence ID" value="ACU06091.1"/>
    <property type="molecule type" value="Genomic_DNA"/>
</dbReference>
<dbReference type="InterPro" id="IPR002656">
    <property type="entry name" value="Acyl_transf_3_dom"/>
</dbReference>
<dbReference type="eggNOG" id="COG1835">
    <property type="taxonomic scope" value="Bacteria"/>
</dbReference>
<gene>
    <name evidence="3" type="ordered locus">Phep_3900</name>
</gene>